<evidence type="ECO:0000256" key="1">
    <source>
        <dbReference type="SAM" id="MobiDB-lite"/>
    </source>
</evidence>
<keyword evidence="2" id="KW-1133">Transmembrane helix</keyword>
<reference evidence="4 5" key="1">
    <citation type="submission" date="2016-10" db="EMBL/GenBank/DDBJ databases">
        <title>Draft genome sequence of Coniochaeta ligniaria NRRL30616, a lignocellulolytic fungus for bioabatement of inhibitors in plant biomass hydrolysates.</title>
        <authorList>
            <consortium name="DOE Joint Genome Institute"/>
            <person name="Jimenez D.J."/>
            <person name="Hector R.E."/>
            <person name="Riley R."/>
            <person name="Sun H."/>
            <person name="Grigoriev I.V."/>
            <person name="Van Elsas J.D."/>
            <person name="Nichols N.N."/>
        </authorList>
    </citation>
    <scope>NUCLEOTIDE SEQUENCE [LARGE SCALE GENOMIC DNA]</scope>
    <source>
        <strain evidence="4 5">NRRL 30616</strain>
    </source>
</reference>
<proteinExistence type="predicted"/>
<dbReference type="EMBL" id="KV875096">
    <property type="protein sequence ID" value="OIW30549.1"/>
    <property type="molecule type" value="Genomic_DNA"/>
</dbReference>
<feature type="chain" id="PRO_5012814592" description="Mid2 domain-containing protein" evidence="3">
    <location>
        <begin position="23"/>
        <end position="265"/>
    </location>
</feature>
<feature type="compositionally biased region" description="Polar residues" evidence="1">
    <location>
        <begin position="41"/>
        <end position="51"/>
    </location>
</feature>
<keyword evidence="2" id="KW-0472">Membrane</keyword>
<dbReference type="Proteomes" id="UP000182658">
    <property type="component" value="Unassembled WGS sequence"/>
</dbReference>
<keyword evidence="3" id="KW-0732">Signal</keyword>
<accession>A0A1J7IT96</accession>
<sequence length="265" mass="27193">MHATQVLNLLVVALSTVGAAQALKIDPQFQTFDIEKRQKTSEPQATGQATNTSPTSSTLPTSSSPLPTSPTSSSITTTPTSSTPQTSDPVTTPPSSSSTPSSTSSPTTHPSSTSSPPVSTTSTTSSQTSVKTSFSTITTVVTTTGSNGQSTTYTSESVSTTTPDLAQASSSGNTGMTPQTRNTVIGVVVGIGGAIVLAGVAFLAIRLYRKKQPDDHDGLMEYNSGFVAADKSEVASSNSQNGRTPFQSTLESYHAPTQVNTASNF</sequence>
<feature type="transmembrane region" description="Helical" evidence="2">
    <location>
        <begin position="184"/>
        <end position="205"/>
    </location>
</feature>
<dbReference type="InParanoid" id="A0A1J7IT96"/>
<gene>
    <name evidence="4" type="ORF">CONLIGDRAFT_642636</name>
</gene>
<evidence type="ECO:0000256" key="2">
    <source>
        <dbReference type="SAM" id="Phobius"/>
    </source>
</evidence>
<feature type="compositionally biased region" description="Polar residues" evidence="1">
    <location>
        <begin position="163"/>
        <end position="179"/>
    </location>
</feature>
<dbReference type="STRING" id="1408157.A0A1J7IT96"/>
<keyword evidence="2" id="KW-0812">Transmembrane</keyword>
<evidence type="ECO:0000256" key="3">
    <source>
        <dbReference type="SAM" id="SignalP"/>
    </source>
</evidence>
<evidence type="ECO:0008006" key="6">
    <source>
        <dbReference type="Google" id="ProtNLM"/>
    </source>
</evidence>
<feature type="signal peptide" evidence="3">
    <location>
        <begin position="1"/>
        <end position="22"/>
    </location>
</feature>
<feature type="compositionally biased region" description="Polar residues" evidence="1">
    <location>
        <begin position="234"/>
        <end position="265"/>
    </location>
</feature>
<feature type="region of interest" description="Disordered" evidence="1">
    <location>
        <begin position="233"/>
        <end position="265"/>
    </location>
</feature>
<evidence type="ECO:0000313" key="4">
    <source>
        <dbReference type="EMBL" id="OIW30549.1"/>
    </source>
</evidence>
<protein>
    <recommendedName>
        <fullName evidence="6">Mid2 domain-containing protein</fullName>
    </recommendedName>
</protein>
<keyword evidence="5" id="KW-1185">Reference proteome</keyword>
<dbReference type="OrthoDB" id="5425782at2759"/>
<evidence type="ECO:0000313" key="5">
    <source>
        <dbReference type="Proteomes" id="UP000182658"/>
    </source>
</evidence>
<dbReference type="AlphaFoldDB" id="A0A1J7IT96"/>
<feature type="compositionally biased region" description="Low complexity" evidence="1">
    <location>
        <begin position="52"/>
        <end position="162"/>
    </location>
</feature>
<organism evidence="4 5">
    <name type="scientific">Coniochaeta ligniaria NRRL 30616</name>
    <dbReference type="NCBI Taxonomy" id="1408157"/>
    <lineage>
        <taxon>Eukaryota</taxon>
        <taxon>Fungi</taxon>
        <taxon>Dikarya</taxon>
        <taxon>Ascomycota</taxon>
        <taxon>Pezizomycotina</taxon>
        <taxon>Sordariomycetes</taxon>
        <taxon>Sordariomycetidae</taxon>
        <taxon>Coniochaetales</taxon>
        <taxon>Coniochaetaceae</taxon>
        <taxon>Coniochaeta</taxon>
    </lineage>
</organism>
<feature type="region of interest" description="Disordered" evidence="1">
    <location>
        <begin position="38"/>
        <end position="179"/>
    </location>
</feature>
<name>A0A1J7IT96_9PEZI</name>